<evidence type="ECO:0000256" key="1">
    <source>
        <dbReference type="SAM" id="MobiDB-lite"/>
    </source>
</evidence>
<feature type="transmembrane region" description="Helical" evidence="2">
    <location>
        <begin position="53"/>
        <end position="80"/>
    </location>
</feature>
<comment type="caution">
    <text evidence="3">The sequence shown here is derived from an EMBL/GenBank/DDBJ whole genome shotgun (WGS) entry which is preliminary data.</text>
</comment>
<gene>
    <name evidence="3" type="ORF">EKM59_04500</name>
</gene>
<accession>A0A433JJX5</accession>
<feature type="region of interest" description="Disordered" evidence="1">
    <location>
        <begin position="234"/>
        <end position="258"/>
    </location>
</feature>
<dbReference type="AlphaFoldDB" id="A0A433JJX5"/>
<evidence type="ECO:0000313" key="3">
    <source>
        <dbReference type="EMBL" id="RUQ88802.1"/>
    </source>
</evidence>
<feature type="compositionally biased region" description="Acidic residues" evidence="1">
    <location>
        <begin position="124"/>
        <end position="139"/>
    </location>
</feature>
<dbReference type="EMBL" id="RZGR01000010">
    <property type="protein sequence ID" value="RUQ88802.1"/>
    <property type="molecule type" value="Genomic_DNA"/>
</dbReference>
<evidence type="ECO:0000313" key="4">
    <source>
        <dbReference type="Proteomes" id="UP000288012"/>
    </source>
</evidence>
<feature type="region of interest" description="Disordered" evidence="1">
    <location>
        <begin position="118"/>
        <end position="154"/>
    </location>
</feature>
<keyword evidence="4" id="KW-1185">Reference proteome</keyword>
<protein>
    <submittedName>
        <fullName evidence="3">Uncharacterized protein</fullName>
    </submittedName>
</protein>
<proteinExistence type="predicted"/>
<evidence type="ECO:0000256" key="2">
    <source>
        <dbReference type="SAM" id="Phobius"/>
    </source>
</evidence>
<dbReference type="Proteomes" id="UP000288012">
    <property type="component" value="Unassembled WGS sequence"/>
</dbReference>
<keyword evidence="2" id="KW-0812">Transmembrane</keyword>
<organism evidence="3 4">
    <name type="scientific">Legionella septentrionalis</name>
    <dbReference type="NCBI Taxonomy" id="2498109"/>
    <lineage>
        <taxon>Bacteria</taxon>
        <taxon>Pseudomonadati</taxon>
        <taxon>Pseudomonadota</taxon>
        <taxon>Gammaproteobacteria</taxon>
        <taxon>Legionellales</taxon>
        <taxon>Legionellaceae</taxon>
        <taxon>Legionella</taxon>
    </lineage>
</organism>
<dbReference type="RefSeq" id="WP_127111181.1">
    <property type="nucleotide sequence ID" value="NZ_RZGR01000010.1"/>
</dbReference>
<name>A0A433JJX5_9GAMM</name>
<keyword evidence="2" id="KW-0472">Membrane</keyword>
<sequence length="258" mass="27344">MFFRKYWPLFAAGLLALAVGLIAGLAPFGPLATAIQALAFGFGALGAAAVPVAAALVAVAAATVTLAASLLFIGAVALIVKGIQMIAARASATSTSEDSHPSNSIILEDRSVKANGLHNQANEESNEESEEEEVEEVEGVEGVQPAVEATKPSSPVKLVSPVVTHTEELIVMEESSNVNAKQPSPKVVVQQQQVVIQEPKEETQTLVQQVGKQPVEEAIQLQSMLRTGMAMFQVPKEQQSQEQQPEHDIGMNMNNSQQ</sequence>
<keyword evidence="2" id="KW-1133">Transmembrane helix</keyword>
<reference evidence="3 4" key="1">
    <citation type="submission" date="2018-12" db="EMBL/GenBank/DDBJ databases">
        <title>Legionella sp,whole genome shotgun sequence.</title>
        <authorList>
            <person name="Wu H."/>
        </authorList>
    </citation>
    <scope>NUCLEOTIDE SEQUENCE [LARGE SCALE GENOMIC DNA]</scope>
    <source>
        <strain evidence="4">km714</strain>
    </source>
</reference>